<proteinExistence type="predicted"/>
<dbReference type="EMBL" id="BK015986">
    <property type="protein sequence ID" value="DAF88483.1"/>
    <property type="molecule type" value="Genomic_DNA"/>
</dbReference>
<sequence>MLFFPLQHIIFYFYPQFCGHLLTISPLQHISSPLQHIKIPPYSW</sequence>
<reference evidence="1" key="1">
    <citation type="journal article" date="2021" name="Proc. Natl. Acad. Sci. U.S.A.">
        <title>A Catalog of Tens of Thousands of Viruses from Human Metagenomes Reveals Hidden Associations with Chronic Diseases.</title>
        <authorList>
            <person name="Tisza M.J."/>
            <person name="Buck C.B."/>
        </authorList>
    </citation>
    <scope>NUCLEOTIDE SEQUENCE</scope>
    <source>
        <strain evidence="1">CtNqM18</strain>
    </source>
</reference>
<organism evidence="1">
    <name type="scientific">Inoviridae sp. ctNqM18</name>
    <dbReference type="NCBI Taxonomy" id="2825780"/>
    <lineage>
        <taxon>Viruses</taxon>
        <taxon>Monodnaviria</taxon>
        <taxon>Loebvirae</taxon>
        <taxon>Hofneiviricota</taxon>
        <taxon>Faserviricetes</taxon>
        <taxon>Tubulavirales</taxon>
        <taxon>Inoviridae</taxon>
    </lineage>
</organism>
<protein>
    <submittedName>
        <fullName evidence="1">Uncharacterized protein</fullName>
    </submittedName>
</protein>
<evidence type="ECO:0000313" key="1">
    <source>
        <dbReference type="EMBL" id="DAF88483.1"/>
    </source>
</evidence>
<name>A0A8S5U202_9VIRU</name>
<accession>A0A8S5U202</accession>